<dbReference type="PANTHER" id="PTHR47995:SF18">
    <property type="entry name" value="TRANSCRIPTION FACTOR MYB65"/>
    <property type="match status" value="1"/>
</dbReference>
<feature type="region of interest" description="Disordered" evidence="7">
    <location>
        <begin position="156"/>
        <end position="180"/>
    </location>
</feature>
<keyword evidence="5" id="KW-0804">Transcription</keyword>
<evidence type="ECO:0000256" key="6">
    <source>
        <dbReference type="ARBA" id="ARBA00023242"/>
    </source>
</evidence>
<evidence type="ECO:0000313" key="11">
    <source>
        <dbReference type="Proteomes" id="UP000825935"/>
    </source>
</evidence>
<evidence type="ECO:0000256" key="4">
    <source>
        <dbReference type="ARBA" id="ARBA00023125"/>
    </source>
</evidence>
<dbReference type="PANTHER" id="PTHR47995">
    <property type="entry name" value="TRANSCRIPTION FACTOR MYB33-RELATED"/>
    <property type="match status" value="1"/>
</dbReference>
<feature type="compositionally biased region" description="Polar residues" evidence="7">
    <location>
        <begin position="162"/>
        <end position="179"/>
    </location>
</feature>
<keyword evidence="6" id="KW-0539">Nucleus</keyword>
<keyword evidence="2" id="KW-0677">Repeat</keyword>
<dbReference type="InterPro" id="IPR001005">
    <property type="entry name" value="SANT/Myb"/>
</dbReference>
<comment type="subcellular location">
    <subcellularLocation>
        <location evidence="1">Nucleus</location>
    </subcellularLocation>
</comment>
<dbReference type="SUPFAM" id="SSF46689">
    <property type="entry name" value="Homeodomain-like"/>
    <property type="match status" value="1"/>
</dbReference>
<feature type="domain" description="HTH myb-type" evidence="9">
    <location>
        <begin position="110"/>
        <end position="160"/>
    </location>
</feature>
<dbReference type="GO" id="GO:0005634">
    <property type="term" value="C:nucleus"/>
    <property type="evidence" value="ECO:0007669"/>
    <property type="project" value="UniProtKB-SubCell"/>
</dbReference>
<dbReference type="EMBL" id="CM035424">
    <property type="protein sequence ID" value="KAH7352667.1"/>
    <property type="molecule type" value="Genomic_DNA"/>
</dbReference>
<dbReference type="Proteomes" id="UP000825935">
    <property type="component" value="Chromosome 19"/>
</dbReference>
<evidence type="ECO:0000259" key="8">
    <source>
        <dbReference type="PROSITE" id="PS50090"/>
    </source>
</evidence>
<keyword evidence="3" id="KW-0805">Transcription regulation</keyword>
<protein>
    <submittedName>
        <fullName evidence="10">Uncharacterized protein</fullName>
    </submittedName>
</protein>
<dbReference type="SMART" id="SM00717">
    <property type="entry name" value="SANT"/>
    <property type="match status" value="2"/>
</dbReference>
<comment type="caution">
    <text evidence="10">The sequence shown here is derived from an EMBL/GenBank/DDBJ whole genome shotgun (WGS) entry which is preliminary data.</text>
</comment>
<evidence type="ECO:0000256" key="1">
    <source>
        <dbReference type="ARBA" id="ARBA00004123"/>
    </source>
</evidence>
<dbReference type="GO" id="GO:0003677">
    <property type="term" value="F:DNA binding"/>
    <property type="evidence" value="ECO:0007669"/>
    <property type="project" value="UniProtKB-KW"/>
</dbReference>
<dbReference type="CDD" id="cd00167">
    <property type="entry name" value="SANT"/>
    <property type="match status" value="2"/>
</dbReference>
<sequence>MEDEGCQQSVARTSGAISGVVMAKGASNFSSEKGHGVGSSHSGSEGDGELCQVGSLRKGPWSPWEDELLLQYVRKHGQGNWKEVARRSGLRRCGKSCRLRWTNQLRPNLRKDRFTPSEEATILLLHSIYGNKWAKISAQVPGRTDNSIKNFMNMRAKRQKRQSAASSVQPRRTSTSLPISSALELDAASASSSSSSNSRPSSRVHPTVLTRHVSLAHNAASNIHEIRNAAVQQWPLGYLRHSTDTEKNSLPLRLNAQGYTKAIPIQRSPVLEDVNVSNCTLDDGRAHHANATAANRLIDPRLLDERLWIMNVGTQQNMLATDSASVRYGHQRLFHNSSASRLSQQKQGDQLAGSPVLHRRQQGAEIPLAIQIAASELPSVQTPSSNTRVVDPFSLLGGQSVRLIDDRQQLAVYEERSFMENQRSEAEDDLIKSTSAMESTLTSNYSDYTLECIVKPLTRN</sequence>
<evidence type="ECO:0000313" key="10">
    <source>
        <dbReference type="EMBL" id="KAH7352667.1"/>
    </source>
</evidence>
<evidence type="ECO:0000256" key="3">
    <source>
        <dbReference type="ARBA" id="ARBA00023015"/>
    </source>
</evidence>
<dbReference type="AlphaFoldDB" id="A0A8T2SMN5"/>
<dbReference type="FunFam" id="1.10.10.60:FF:000001">
    <property type="entry name" value="MYB-related transcription factor"/>
    <property type="match status" value="1"/>
</dbReference>
<name>A0A8T2SMN5_CERRI</name>
<evidence type="ECO:0000256" key="7">
    <source>
        <dbReference type="SAM" id="MobiDB-lite"/>
    </source>
</evidence>
<feature type="domain" description="Myb-like" evidence="8">
    <location>
        <begin position="106"/>
        <end position="150"/>
    </location>
</feature>
<accession>A0A8T2SMN5</accession>
<dbReference type="PROSITE" id="PS51294">
    <property type="entry name" value="HTH_MYB"/>
    <property type="match status" value="2"/>
</dbReference>
<organism evidence="10 11">
    <name type="scientific">Ceratopteris richardii</name>
    <name type="common">Triangle waterfern</name>
    <dbReference type="NCBI Taxonomy" id="49495"/>
    <lineage>
        <taxon>Eukaryota</taxon>
        <taxon>Viridiplantae</taxon>
        <taxon>Streptophyta</taxon>
        <taxon>Embryophyta</taxon>
        <taxon>Tracheophyta</taxon>
        <taxon>Polypodiopsida</taxon>
        <taxon>Polypodiidae</taxon>
        <taxon>Polypodiales</taxon>
        <taxon>Pteridineae</taxon>
        <taxon>Pteridaceae</taxon>
        <taxon>Parkerioideae</taxon>
        <taxon>Ceratopteris</taxon>
    </lineage>
</organism>
<proteinExistence type="predicted"/>
<evidence type="ECO:0000256" key="2">
    <source>
        <dbReference type="ARBA" id="ARBA00022737"/>
    </source>
</evidence>
<dbReference type="InterPro" id="IPR009057">
    <property type="entry name" value="Homeodomain-like_sf"/>
</dbReference>
<dbReference type="OrthoDB" id="2143914at2759"/>
<evidence type="ECO:0000259" key="9">
    <source>
        <dbReference type="PROSITE" id="PS51294"/>
    </source>
</evidence>
<feature type="domain" description="HTH myb-type" evidence="9">
    <location>
        <begin position="55"/>
        <end position="109"/>
    </location>
</feature>
<dbReference type="Gene3D" id="1.10.10.60">
    <property type="entry name" value="Homeodomain-like"/>
    <property type="match status" value="2"/>
</dbReference>
<gene>
    <name evidence="10" type="ORF">KP509_19G057300</name>
</gene>
<keyword evidence="11" id="KW-1185">Reference proteome</keyword>
<dbReference type="InterPro" id="IPR017930">
    <property type="entry name" value="Myb_dom"/>
</dbReference>
<keyword evidence="4" id="KW-0238">DNA-binding</keyword>
<evidence type="ECO:0000256" key="5">
    <source>
        <dbReference type="ARBA" id="ARBA00023163"/>
    </source>
</evidence>
<dbReference type="Pfam" id="PF00249">
    <property type="entry name" value="Myb_DNA-binding"/>
    <property type="match status" value="2"/>
</dbReference>
<feature type="region of interest" description="Disordered" evidence="7">
    <location>
        <begin position="28"/>
        <end position="49"/>
    </location>
</feature>
<feature type="domain" description="Myb-like" evidence="8">
    <location>
        <begin position="53"/>
        <end position="105"/>
    </location>
</feature>
<reference evidence="10" key="1">
    <citation type="submission" date="2021-08" db="EMBL/GenBank/DDBJ databases">
        <title>WGS assembly of Ceratopteris richardii.</title>
        <authorList>
            <person name="Marchant D.B."/>
            <person name="Chen G."/>
            <person name="Jenkins J."/>
            <person name="Shu S."/>
            <person name="Leebens-Mack J."/>
            <person name="Grimwood J."/>
            <person name="Schmutz J."/>
            <person name="Soltis P."/>
            <person name="Soltis D."/>
            <person name="Chen Z.-H."/>
        </authorList>
    </citation>
    <scope>NUCLEOTIDE SEQUENCE</scope>
    <source>
        <strain evidence="10">Whitten #5841</strain>
        <tissue evidence="10">Leaf</tissue>
    </source>
</reference>
<dbReference type="PROSITE" id="PS50090">
    <property type="entry name" value="MYB_LIKE"/>
    <property type="match status" value="2"/>
</dbReference>